<evidence type="ECO:0000313" key="10">
    <source>
        <dbReference type="EMBL" id="SCL58061.1"/>
    </source>
</evidence>
<feature type="transmembrane region" description="Helical" evidence="9">
    <location>
        <begin position="289"/>
        <end position="315"/>
    </location>
</feature>
<feature type="compositionally biased region" description="Low complexity" evidence="8">
    <location>
        <begin position="1"/>
        <end position="19"/>
    </location>
</feature>
<evidence type="ECO:0000256" key="4">
    <source>
        <dbReference type="ARBA" id="ARBA00022475"/>
    </source>
</evidence>
<feature type="transmembrane region" description="Helical" evidence="9">
    <location>
        <begin position="115"/>
        <end position="133"/>
    </location>
</feature>
<proteinExistence type="inferred from homology"/>
<feature type="transmembrane region" description="Helical" evidence="9">
    <location>
        <begin position="196"/>
        <end position="219"/>
    </location>
</feature>
<reference evidence="10 11" key="1">
    <citation type="submission" date="2016-06" db="EMBL/GenBank/DDBJ databases">
        <authorList>
            <person name="Kjaerup R.B."/>
            <person name="Dalgaard T.S."/>
            <person name="Juul-Madsen H.R."/>
        </authorList>
    </citation>
    <scope>NUCLEOTIDE SEQUENCE [LARGE SCALE GENOMIC DNA]</scope>
    <source>
        <strain evidence="10 11">DSM 45577</strain>
    </source>
</reference>
<keyword evidence="5 9" id="KW-0812">Transmembrane</keyword>
<keyword evidence="11" id="KW-1185">Reference proteome</keyword>
<keyword evidence="3" id="KW-0813">Transport</keyword>
<dbReference type="STRING" id="683228.GA0070617_3706"/>
<dbReference type="Gene3D" id="1.10.3470.10">
    <property type="entry name" value="ABC transporter involved in vitamin B12 uptake, BtuC"/>
    <property type="match status" value="1"/>
</dbReference>
<dbReference type="AlphaFoldDB" id="A0A1C6UVQ4"/>
<gene>
    <name evidence="10" type="ORF">GA0070617_3706</name>
</gene>
<feature type="transmembrane region" description="Helical" evidence="9">
    <location>
        <begin position="249"/>
        <end position="269"/>
    </location>
</feature>
<dbReference type="Pfam" id="PF01032">
    <property type="entry name" value="FecCD"/>
    <property type="match status" value="1"/>
</dbReference>
<dbReference type="Proteomes" id="UP000198937">
    <property type="component" value="Unassembled WGS sequence"/>
</dbReference>
<evidence type="ECO:0000256" key="8">
    <source>
        <dbReference type="SAM" id="MobiDB-lite"/>
    </source>
</evidence>
<dbReference type="PANTHER" id="PTHR30472">
    <property type="entry name" value="FERRIC ENTEROBACTIN TRANSPORT SYSTEM PERMEASE PROTEIN"/>
    <property type="match status" value="1"/>
</dbReference>
<evidence type="ECO:0000256" key="1">
    <source>
        <dbReference type="ARBA" id="ARBA00004651"/>
    </source>
</evidence>
<dbReference type="SUPFAM" id="SSF81345">
    <property type="entry name" value="ABC transporter involved in vitamin B12 uptake, BtuC"/>
    <property type="match status" value="1"/>
</dbReference>
<dbReference type="InterPro" id="IPR037294">
    <property type="entry name" value="ABC_BtuC-like"/>
</dbReference>
<comment type="subcellular location">
    <subcellularLocation>
        <location evidence="1">Cell membrane</location>
        <topology evidence="1">Multi-pass membrane protein</topology>
    </subcellularLocation>
</comment>
<evidence type="ECO:0000256" key="2">
    <source>
        <dbReference type="ARBA" id="ARBA00007935"/>
    </source>
</evidence>
<dbReference type="EMBL" id="FMIA01000002">
    <property type="protein sequence ID" value="SCL58061.1"/>
    <property type="molecule type" value="Genomic_DNA"/>
</dbReference>
<evidence type="ECO:0000256" key="6">
    <source>
        <dbReference type="ARBA" id="ARBA00022989"/>
    </source>
</evidence>
<organism evidence="10 11">
    <name type="scientific">Micromonospora yangpuensis</name>
    <dbReference type="NCBI Taxonomy" id="683228"/>
    <lineage>
        <taxon>Bacteria</taxon>
        <taxon>Bacillati</taxon>
        <taxon>Actinomycetota</taxon>
        <taxon>Actinomycetes</taxon>
        <taxon>Micromonosporales</taxon>
        <taxon>Micromonosporaceae</taxon>
        <taxon>Micromonospora</taxon>
    </lineage>
</organism>
<feature type="transmembrane region" description="Helical" evidence="9">
    <location>
        <begin position="327"/>
        <end position="348"/>
    </location>
</feature>
<keyword evidence="4" id="KW-1003">Cell membrane</keyword>
<keyword evidence="6 9" id="KW-1133">Transmembrane helix</keyword>
<dbReference type="InterPro" id="IPR000522">
    <property type="entry name" value="ABC_transptr_permease_BtuC"/>
</dbReference>
<comment type="similarity">
    <text evidence="2">Belongs to the binding-protein-dependent transport system permease family. FecCD subfamily.</text>
</comment>
<name>A0A1C6UVQ4_9ACTN</name>
<feature type="transmembrane region" description="Helical" evidence="9">
    <location>
        <begin position="169"/>
        <end position="189"/>
    </location>
</feature>
<dbReference type="PANTHER" id="PTHR30472:SF24">
    <property type="entry name" value="FERRIC ENTEROBACTIN TRANSPORT SYSTEM PERMEASE PROTEIN FEPG"/>
    <property type="match status" value="1"/>
</dbReference>
<evidence type="ECO:0000256" key="5">
    <source>
        <dbReference type="ARBA" id="ARBA00022692"/>
    </source>
</evidence>
<feature type="transmembrane region" description="Helical" evidence="9">
    <location>
        <begin position="354"/>
        <end position="375"/>
    </location>
</feature>
<accession>A0A1C6UVQ4</accession>
<evidence type="ECO:0000256" key="9">
    <source>
        <dbReference type="SAM" id="Phobius"/>
    </source>
</evidence>
<evidence type="ECO:0000256" key="7">
    <source>
        <dbReference type="ARBA" id="ARBA00023136"/>
    </source>
</evidence>
<feature type="transmembrane region" description="Helical" evidence="9">
    <location>
        <begin position="145"/>
        <end position="163"/>
    </location>
</feature>
<protein>
    <submittedName>
        <fullName evidence="10">Iron complex transport system permease protein</fullName>
    </submittedName>
</protein>
<dbReference type="GO" id="GO:0022857">
    <property type="term" value="F:transmembrane transporter activity"/>
    <property type="evidence" value="ECO:0007669"/>
    <property type="project" value="InterPro"/>
</dbReference>
<feature type="transmembrane region" description="Helical" evidence="9">
    <location>
        <begin position="61"/>
        <end position="82"/>
    </location>
</feature>
<dbReference type="GO" id="GO:0033214">
    <property type="term" value="P:siderophore-iron import into cell"/>
    <property type="evidence" value="ECO:0007669"/>
    <property type="project" value="TreeGrafter"/>
</dbReference>
<dbReference type="GO" id="GO:0005886">
    <property type="term" value="C:plasma membrane"/>
    <property type="evidence" value="ECO:0007669"/>
    <property type="project" value="UniProtKB-SubCell"/>
</dbReference>
<sequence>MSARTPADATPAPADQSTANAPAPTGGDVVGLGRRSPRRAGRRRLVIGTDRTHVVVGVREAAVCATALLAVAALAVVGLGVGDFPLRVDEVLGVLGGRIGGLPRTVVWEWRLPRIAAAIGFGAALGVAGAVFQTITRNPLASPDIIGLANGSFTGMLVALLLLGGGWPLLMAGSLTGGLLAALAIYLLAYRDGLSGFRFIVVGIGVSAMLAATNTWLLLRAELETALFAAAWGAGSLNTATAEVVWPAVGVVLAVLLITPLWSAALAQLELGDDVAAASGVAVERDRAVLVLIAVILVSAVTTVAGPISFVALAAPQIARRLVRAPGLPLVATAVVGALLLLGADLVAQHVIPLTVPVGVVTVTLGGGYLLWLLVHEVRRTS</sequence>
<evidence type="ECO:0000256" key="3">
    <source>
        <dbReference type="ARBA" id="ARBA00022448"/>
    </source>
</evidence>
<evidence type="ECO:0000313" key="11">
    <source>
        <dbReference type="Proteomes" id="UP000198937"/>
    </source>
</evidence>
<feature type="region of interest" description="Disordered" evidence="8">
    <location>
        <begin position="1"/>
        <end position="37"/>
    </location>
</feature>
<keyword evidence="7 9" id="KW-0472">Membrane</keyword>
<dbReference type="RefSeq" id="WP_217628840.1">
    <property type="nucleotide sequence ID" value="NZ_BMMJ01000014.1"/>
</dbReference>